<feature type="region of interest" description="Disordered" evidence="3">
    <location>
        <begin position="248"/>
        <end position="275"/>
    </location>
</feature>
<dbReference type="EC" id="3.6.4.12" evidence="5"/>
<keyword evidence="2" id="KW-0539">Nucleus</keyword>
<feature type="region of interest" description="Disordered" evidence="3">
    <location>
        <begin position="399"/>
        <end position="422"/>
    </location>
</feature>
<evidence type="ECO:0000256" key="3">
    <source>
        <dbReference type="SAM" id="MobiDB-lite"/>
    </source>
</evidence>
<dbReference type="Pfam" id="PF00271">
    <property type="entry name" value="Helicase_C"/>
    <property type="match status" value="1"/>
</dbReference>
<protein>
    <submittedName>
        <fullName evidence="5">Chromodomain-helicase-DNA-binding protein</fullName>
        <ecNumber evidence="5">3.6.4.12</ecNumber>
    </submittedName>
</protein>
<dbReference type="GO" id="GO:0003682">
    <property type="term" value="F:chromatin binding"/>
    <property type="evidence" value="ECO:0007669"/>
    <property type="project" value="TreeGrafter"/>
</dbReference>
<organism evidence="5 6">
    <name type="scientific">Skeletonema marinoi</name>
    <dbReference type="NCBI Taxonomy" id="267567"/>
    <lineage>
        <taxon>Eukaryota</taxon>
        <taxon>Sar</taxon>
        <taxon>Stramenopiles</taxon>
        <taxon>Ochrophyta</taxon>
        <taxon>Bacillariophyta</taxon>
        <taxon>Coscinodiscophyceae</taxon>
        <taxon>Thalassiosirophycidae</taxon>
        <taxon>Thalassiosirales</taxon>
        <taxon>Skeletonemataceae</taxon>
        <taxon>Skeletonema</taxon>
        <taxon>Skeletonema marinoi-dohrnii complex</taxon>
    </lineage>
</organism>
<evidence type="ECO:0000256" key="1">
    <source>
        <dbReference type="ARBA" id="ARBA00022801"/>
    </source>
</evidence>
<dbReference type="PANTHER" id="PTHR45623">
    <property type="entry name" value="CHROMODOMAIN-HELICASE-DNA-BINDING PROTEIN 3-RELATED-RELATED"/>
    <property type="match status" value="1"/>
</dbReference>
<proteinExistence type="predicted"/>
<keyword evidence="6" id="KW-1185">Reference proteome</keyword>
<sequence>MVNTSGKFVLLDKLLPRLKEEGHRILIFSQFKIMLDIIEDYLHHRQYKCERIDGSITGLKRQAAIDRFQSKTSKSGEEPFIMLLSTRAGGVGINLTAADTCIIFDSDWNPQNDLQAQARCHRIGQTKEVKIYRLLTRKTYEMQMFHMSSMKMGLEQAVLQGIEGGSSKSSAAGGTFSKASFKSTNDGGADAAGVDVDDPDFWTKVVGEVKEEVNEDDVAGKKRKRSEKSYNENEYHKKLNAVFMGIGDAASSDDDGDDNGSVASEYSDSEDETLGSALSEDLKAIVKATKSHKKEERHRWGGSGPKEWKNSDADHVLKALNSFGYGNISWEKFQSHLTPHLSKPMQVEEIKRLSWALALVCLQEAAEDDALEKKRKAEALTKENQSAGGVLGQAAGVAEGQNEKEGNAQGDEMPNKSDDKDLPQESFEAFLSESESWITKVLADAVAYSKVATSRDKDWVQSVIDGTSAEFNENLWPALRTRGWKEESDKSGKKVYTYKGNTVKSISAVLDATPRFHLNSPRWLVLLSRPFMRPSHQVKTSSSFIYGH</sequence>
<dbReference type="Gene3D" id="3.40.50.300">
    <property type="entry name" value="P-loop containing nucleotide triphosphate hydrolases"/>
    <property type="match status" value="1"/>
</dbReference>
<dbReference type="GO" id="GO:0042393">
    <property type="term" value="F:histone binding"/>
    <property type="evidence" value="ECO:0007669"/>
    <property type="project" value="TreeGrafter"/>
</dbReference>
<dbReference type="GO" id="GO:0016887">
    <property type="term" value="F:ATP hydrolysis activity"/>
    <property type="evidence" value="ECO:0007669"/>
    <property type="project" value="TreeGrafter"/>
</dbReference>
<dbReference type="Proteomes" id="UP001224775">
    <property type="component" value="Unassembled WGS sequence"/>
</dbReference>
<comment type="caution">
    <text evidence="5">The sequence shown here is derived from an EMBL/GenBank/DDBJ whole genome shotgun (WGS) entry which is preliminary data.</text>
</comment>
<dbReference type="GO" id="GO:0003677">
    <property type="term" value="F:DNA binding"/>
    <property type="evidence" value="ECO:0007669"/>
    <property type="project" value="TreeGrafter"/>
</dbReference>
<gene>
    <name evidence="5" type="ORF">QTG54_001419</name>
</gene>
<dbReference type="SMART" id="SM00490">
    <property type="entry name" value="HELICc"/>
    <property type="match status" value="1"/>
</dbReference>
<reference evidence="5" key="1">
    <citation type="submission" date="2023-06" db="EMBL/GenBank/DDBJ databases">
        <title>Survivors Of The Sea: Transcriptome response of Skeletonema marinoi to long-term dormancy.</title>
        <authorList>
            <person name="Pinder M.I.M."/>
            <person name="Kourtchenko O."/>
            <person name="Robertson E.K."/>
            <person name="Larsson T."/>
            <person name="Maumus F."/>
            <person name="Osuna-Cruz C.M."/>
            <person name="Vancaester E."/>
            <person name="Stenow R."/>
            <person name="Vandepoele K."/>
            <person name="Ploug H."/>
            <person name="Bruchert V."/>
            <person name="Godhe A."/>
            <person name="Topel M."/>
        </authorList>
    </citation>
    <scope>NUCLEOTIDE SEQUENCE</scope>
    <source>
        <strain evidence="5">R05AC</strain>
    </source>
</reference>
<evidence type="ECO:0000259" key="4">
    <source>
        <dbReference type="PROSITE" id="PS51194"/>
    </source>
</evidence>
<dbReference type="GO" id="GO:0003678">
    <property type="term" value="F:DNA helicase activity"/>
    <property type="evidence" value="ECO:0007669"/>
    <property type="project" value="UniProtKB-EC"/>
</dbReference>
<evidence type="ECO:0000313" key="6">
    <source>
        <dbReference type="Proteomes" id="UP001224775"/>
    </source>
</evidence>
<accession>A0AAD8YJ03</accession>
<keyword evidence="1 5" id="KW-0378">Hydrolase</keyword>
<feature type="compositionally biased region" description="Basic and acidic residues" evidence="3">
    <location>
        <begin position="413"/>
        <end position="422"/>
    </location>
</feature>
<dbReference type="PANTHER" id="PTHR45623:SF11">
    <property type="entry name" value="KISMET, ISOFORM C"/>
    <property type="match status" value="1"/>
</dbReference>
<dbReference type="CDD" id="cd18793">
    <property type="entry name" value="SF2_C_SNF"/>
    <property type="match status" value="1"/>
</dbReference>
<evidence type="ECO:0000313" key="5">
    <source>
        <dbReference type="EMBL" id="KAK1747456.1"/>
    </source>
</evidence>
<dbReference type="InterPro" id="IPR027417">
    <property type="entry name" value="P-loop_NTPase"/>
</dbReference>
<dbReference type="EMBL" id="JATAAI010000002">
    <property type="protein sequence ID" value="KAK1747456.1"/>
    <property type="molecule type" value="Genomic_DNA"/>
</dbReference>
<dbReference type="AlphaFoldDB" id="A0AAD8YJ03"/>
<dbReference type="InterPro" id="IPR049730">
    <property type="entry name" value="SNF2/RAD54-like_C"/>
</dbReference>
<dbReference type="SUPFAM" id="SSF52540">
    <property type="entry name" value="P-loop containing nucleoside triphosphate hydrolases"/>
    <property type="match status" value="1"/>
</dbReference>
<feature type="domain" description="Helicase C-terminal" evidence="4">
    <location>
        <begin position="10"/>
        <end position="170"/>
    </location>
</feature>
<name>A0AAD8YJ03_9STRA</name>
<evidence type="ECO:0000256" key="2">
    <source>
        <dbReference type="ARBA" id="ARBA00023242"/>
    </source>
</evidence>
<dbReference type="GO" id="GO:0000785">
    <property type="term" value="C:chromatin"/>
    <property type="evidence" value="ECO:0007669"/>
    <property type="project" value="TreeGrafter"/>
</dbReference>
<dbReference type="GO" id="GO:0140658">
    <property type="term" value="F:ATP-dependent chromatin remodeler activity"/>
    <property type="evidence" value="ECO:0007669"/>
    <property type="project" value="TreeGrafter"/>
</dbReference>
<dbReference type="InterPro" id="IPR001650">
    <property type="entry name" value="Helicase_C-like"/>
</dbReference>
<dbReference type="PROSITE" id="PS51194">
    <property type="entry name" value="HELICASE_CTER"/>
    <property type="match status" value="1"/>
</dbReference>
<dbReference type="GO" id="GO:0005634">
    <property type="term" value="C:nucleus"/>
    <property type="evidence" value="ECO:0007669"/>
    <property type="project" value="TreeGrafter"/>
</dbReference>